<dbReference type="PANTHER" id="PTHR30535">
    <property type="entry name" value="VITAMIN B12-BINDING PROTEIN"/>
    <property type="match status" value="1"/>
</dbReference>
<sequence length="265" mass="29830">MKKLFVMVVMFVFSWVYAQRIVTLGPRLTEQVFELGYGANIVGNTIYCTRPAAAQKIQKVGNVIEINVEAIAALQPDLILGTDLNDSKRLEKLRQLGFKVVVFKQPANFSEICEEYLQIARLLGKEKEATKRIAVLKDEVEKVRKQTAHGPRRRVFFQIGINPLWTLPDQSFMQDYLVYANAINIATNVGYGQISLEQVIVADPEVILIALMDNEAKEATALWKKNPNLSAVKRNHIHVIDTTMATSPTPTTFVAILKQIVSMTR</sequence>
<dbReference type="Gene3D" id="3.40.50.1980">
    <property type="entry name" value="Nitrogenase molybdenum iron protein domain"/>
    <property type="match status" value="2"/>
</dbReference>
<protein>
    <submittedName>
        <fullName evidence="4">ABC transporter substrate-binding protein</fullName>
    </submittedName>
</protein>
<dbReference type="EMBL" id="CP073355">
    <property type="protein sequence ID" value="URA09341.1"/>
    <property type="molecule type" value="Genomic_DNA"/>
</dbReference>
<evidence type="ECO:0000313" key="5">
    <source>
        <dbReference type="Proteomes" id="UP001056539"/>
    </source>
</evidence>
<feature type="coiled-coil region" evidence="2">
    <location>
        <begin position="119"/>
        <end position="146"/>
    </location>
</feature>
<dbReference type="NCBIfam" id="NF038402">
    <property type="entry name" value="TroA_like"/>
    <property type="match status" value="1"/>
</dbReference>
<evidence type="ECO:0000313" key="4">
    <source>
        <dbReference type="EMBL" id="URA09341.1"/>
    </source>
</evidence>
<organism evidence="4 5">
    <name type="scientific">Thermospira aquatica</name>
    <dbReference type="NCBI Taxonomy" id="2828656"/>
    <lineage>
        <taxon>Bacteria</taxon>
        <taxon>Pseudomonadati</taxon>
        <taxon>Spirochaetota</taxon>
        <taxon>Spirochaetia</taxon>
        <taxon>Brevinematales</taxon>
        <taxon>Thermospiraceae</taxon>
        <taxon>Thermospira</taxon>
    </lineage>
</organism>
<keyword evidence="2" id="KW-0175">Coiled coil</keyword>
<evidence type="ECO:0000259" key="3">
    <source>
        <dbReference type="PROSITE" id="PS50983"/>
    </source>
</evidence>
<reference evidence="4" key="1">
    <citation type="submission" date="2021-04" db="EMBL/GenBank/DDBJ databases">
        <authorList>
            <person name="Postec A."/>
        </authorList>
    </citation>
    <scope>NUCLEOTIDE SEQUENCE</scope>
    <source>
        <strain evidence="4">F1F22</strain>
    </source>
</reference>
<proteinExistence type="predicted"/>
<dbReference type="GO" id="GO:0071281">
    <property type="term" value="P:cellular response to iron ion"/>
    <property type="evidence" value="ECO:0007669"/>
    <property type="project" value="TreeGrafter"/>
</dbReference>
<evidence type="ECO:0000256" key="1">
    <source>
        <dbReference type="ARBA" id="ARBA00022729"/>
    </source>
</evidence>
<keyword evidence="1" id="KW-0732">Signal</keyword>
<feature type="domain" description="Fe/B12 periplasmic-binding" evidence="3">
    <location>
        <begin position="20"/>
        <end position="265"/>
    </location>
</feature>
<dbReference type="InterPro" id="IPR050902">
    <property type="entry name" value="ABC_Transporter_SBP"/>
</dbReference>
<reference evidence="4" key="2">
    <citation type="submission" date="2022-06" db="EMBL/GenBank/DDBJ databases">
        <title>Thermospira aquatica gen. nov., sp. nov.</title>
        <authorList>
            <person name="Ben Ali Gam Z."/>
            <person name="Labat M."/>
        </authorList>
    </citation>
    <scope>NUCLEOTIDE SEQUENCE</scope>
    <source>
        <strain evidence="4">F1F22</strain>
    </source>
</reference>
<name>A0AAX3BB30_9SPIR</name>
<dbReference type="InterPro" id="IPR054828">
    <property type="entry name" value="Vit_B12_bind_prot"/>
</dbReference>
<dbReference type="AlphaFoldDB" id="A0AAX3BB30"/>
<keyword evidence="5" id="KW-1185">Reference proteome</keyword>
<dbReference type="PANTHER" id="PTHR30535:SF34">
    <property type="entry name" value="MOLYBDATE-BINDING PROTEIN MOLA"/>
    <property type="match status" value="1"/>
</dbReference>
<evidence type="ECO:0000256" key="2">
    <source>
        <dbReference type="SAM" id="Coils"/>
    </source>
</evidence>
<dbReference type="RefSeq" id="WP_271434468.1">
    <property type="nucleotide sequence ID" value="NZ_CP073355.1"/>
</dbReference>
<gene>
    <name evidence="4" type="ORF">KDW03_07550</name>
</gene>
<dbReference type="KEGG" id="taqu:KDW03_07550"/>
<dbReference type="Proteomes" id="UP001056539">
    <property type="component" value="Chromosome"/>
</dbReference>
<dbReference type="SUPFAM" id="SSF53807">
    <property type="entry name" value="Helical backbone' metal receptor"/>
    <property type="match status" value="1"/>
</dbReference>
<dbReference type="PROSITE" id="PS50983">
    <property type="entry name" value="FE_B12_PBP"/>
    <property type="match status" value="1"/>
</dbReference>
<dbReference type="InterPro" id="IPR002491">
    <property type="entry name" value="ABC_transptr_periplasmic_BD"/>
</dbReference>
<accession>A0AAX3BB30</accession>
<dbReference type="Pfam" id="PF01497">
    <property type="entry name" value="Peripla_BP_2"/>
    <property type="match status" value="1"/>
</dbReference>